<evidence type="ECO:0000313" key="2">
    <source>
        <dbReference type="EMBL" id="CAK1580674.1"/>
    </source>
</evidence>
<feature type="domain" description="Reverse transcriptase" evidence="1">
    <location>
        <begin position="34"/>
        <end position="306"/>
    </location>
</feature>
<gene>
    <name evidence="2" type="ORF">PARMNEM_LOCUS2439</name>
</gene>
<dbReference type="CDD" id="cd01650">
    <property type="entry name" value="RT_nLTR_like"/>
    <property type="match status" value="1"/>
</dbReference>
<evidence type="ECO:0000313" key="3">
    <source>
        <dbReference type="Proteomes" id="UP001314205"/>
    </source>
</evidence>
<dbReference type="PANTHER" id="PTHR19446">
    <property type="entry name" value="REVERSE TRANSCRIPTASES"/>
    <property type="match status" value="1"/>
</dbReference>
<dbReference type="Gene3D" id="3.30.70.270">
    <property type="match status" value="1"/>
</dbReference>
<proteinExistence type="predicted"/>
<dbReference type="SUPFAM" id="SSF56672">
    <property type="entry name" value="DNA/RNA polymerases"/>
    <property type="match status" value="1"/>
</dbReference>
<dbReference type="PROSITE" id="PS50878">
    <property type="entry name" value="RT_POL"/>
    <property type="match status" value="1"/>
</dbReference>
<comment type="caution">
    <text evidence="2">The sequence shown here is derived from an EMBL/GenBank/DDBJ whole genome shotgun (WGS) entry which is preliminary data.</text>
</comment>
<organism evidence="2 3">
    <name type="scientific">Parnassius mnemosyne</name>
    <name type="common">clouded apollo</name>
    <dbReference type="NCBI Taxonomy" id="213953"/>
    <lineage>
        <taxon>Eukaryota</taxon>
        <taxon>Metazoa</taxon>
        <taxon>Ecdysozoa</taxon>
        <taxon>Arthropoda</taxon>
        <taxon>Hexapoda</taxon>
        <taxon>Insecta</taxon>
        <taxon>Pterygota</taxon>
        <taxon>Neoptera</taxon>
        <taxon>Endopterygota</taxon>
        <taxon>Lepidoptera</taxon>
        <taxon>Glossata</taxon>
        <taxon>Ditrysia</taxon>
        <taxon>Papilionoidea</taxon>
        <taxon>Papilionidae</taxon>
        <taxon>Parnassiinae</taxon>
        <taxon>Parnassini</taxon>
        <taxon>Parnassius</taxon>
        <taxon>Driopa</taxon>
    </lineage>
</organism>
<sequence length="445" mass="49549">MENRKAVGPDEVPIEAWKALGAHGVCILTNLYNRILSDRIMPDQWRLSIITPVHNGKGSVQDCGNYRGIKVMSHTMKLFERINDTSIRQECTVSDSQYGFQPGRGTMDPIFALMILMEKHREKNMPLHFLFLDLQKAFDCVPREMIWWALRSKLVLETFEEIVRGMYRNSDSIVRTAVGDTTPFPTTVGVHQGSVLSPYLFSVLLDELSASVQKLPQPWLLMYADDIALVDGDKGRLTRRVHAWREVLENGGLKLNVAKTEYMACNSTDLTSLRIGDDTIERTGDIDCDIKARISAAWAKWRELTMLYLISGSENMLISSFRLLSAVRSAREALTRGAPLADGILKSLISVFVICCIAVSSPQTASAKPFAFSFPAGWSLAGLVGTVGARSEDAERREPAAGVKPYTGRRVGNDTLRMIYHHDQTVAVVELGPGKLLLNCELIET</sequence>
<dbReference type="EMBL" id="CAVLGL010000013">
    <property type="protein sequence ID" value="CAK1580674.1"/>
    <property type="molecule type" value="Genomic_DNA"/>
</dbReference>
<dbReference type="AlphaFoldDB" id="A0AAV1KFP3"/>
<dbReference type="GO" id="GO:0071897">
    <property type="term" value="P:DNA biosynthetic process"/>
    <property type="evidence" value="ECO:0007669"/>
    <property type="project" value="UniProtKB-ARBA"/>
</dbReference>
<reference evidence="2 3" key="1">
    <citation type="submission" date="2023-11" db="EMBL/GenBank/DDBJ databases">
        <authorList>
            <person name="Hedman E."/>
            <person name="Englund M."/>
            <person name="Stromberg M."/>
            <person name="Nyberg Akerstrom W."/>
            <person name="Nylinder S."/>
            <person name="Jareborg N."/>
            <person name="Kallberg Y."/>
            <person name="Kronander E."/>
        </authorList>
    </citation>
    <scope>NUCLEOTIDE SEQUENCE [LARGE SCALE GENOMIC DNA]</scope>
</reference>
<accession>A0AAV1KFP3</accession>
<keyword evidence="3" id="KW-1185">Reference proteome</keyword>
<evidence type="ECO:0000259" key="1">
    <source>
        <dbReference type="PROSITE" id="PS50878"/>
    </source>
</evidence>
<protein>
    <recommendedName>
        <fullName evidence="1">Reverse transcriptase domain-containing protein</fullName>
    </recommendedName>
</protein>
<name>A0AAV1KFP3_9NEOP</name>
<dbReference type="Pfam" id="PF00078">
    <property type="entry name" value="RVT_1"/>
    <property type="match status" value="1"/>
</dbReference>
<dbReference type="InterPro" id="IPR043128">
    <property type="entry name" value="Rev_trsase/Diguanyl_cyclase"/>
</dbReference>
<dbReference type="InterPro" id="IPR043502">
    <property type="entry name" value="DNA/RNA_pol_sf"/>
</dbReference>
<dbReference type="InterPro" id="IPR000477">
    <property type="entry name" value="RT_dom"/>
</dbReference>
<dbReference type="Proteomes" id="UP001314205">
    <property type="component" value="Unassembled WGS sequence"/>
</dbReference>